<protein>
    <recommendedName>
        <fullName evidence="12">KASH domain-containing protein</fullName>
    </recommendedName>
</protein>
<feature type="topological domain" description="Cytoplasmic" evidence="9">
    <location>
        <begin position="1"/>
        <end position="2448"/>
    </location>
</feature>
<evidence type="ECO:0000256" key="6">
    <source>
        <dbReference type="ARBA" id="ARBA00023136"/>
    </source>
</evidence>
<dbReference type="Gene3D" id="1.20.58.60">
    <property type="match status" value="4"/>
</dbReference>
<dbReference type="CDD" id="cd00176">
    <property type="entry name" value="SPEC"/>
    <property type="match status" value="2"/>
</dbReference>
<feature type="compositionally biased region" description="Polar residues" evidence="11">
    <location>
        <begin position="2029"/>
        <end position="2038"/>
    </location>
</feature>
<comment type="similarity">
    <text evidence="1">Belongs to the nesprin family.</text>
</comment>
<dbReference type="InterPro" id="IPR012315">
    <property type="entry name" value="KASH"/>
</dbReference>
<dbReference type="PROSITE" id="PS51049">
    <property type="entry name" value="KASH"/>
    <property type="match status" value="1"/>
</dbReference>
<feature type="non-terminal residue" evidence="13">
    <location>
        <position position="1"/>
    </location>
</feature>
<dbReference type="FunFam" id="1.20.58.60:FF:000126">
    <property type="entry name" value="Spectrin repeat containing, nuclear envelope 1a"/>
    <property type="match status" value="1"/>
</dbReference>
<accession>A0A315W7X6</accession>
<dbReference type="FunFam" id="1.20.58.60:FF:000157">
    <property type="entry name" value="Nesprin-1 isoform 1"/>
    <property type="match status" value="1"/>
</dbReference>
<feature type="compositionally biased region" description="Acidic residues" evidence="11">
    <location>
        <begin position="2073"/>
        <end position="2085"/>
    </location>
</feature>
<evidence type="ECO:0000256" key="4">
    <source>
        <dbReference type="ARBA" id="ARBA00022737"/>
    </source>
</evidence>
<dbReference type="STRING" id="33528.ENSGAFP00000006387"/>
<keyword evidence="14" id="KW-1185">Reference proteome</keyword>
<evidence type="ECO:0000256" key="9">
    <source>
        <dbReference type="PROSITE-ProRule" id="PRU00385"/>
    </source>
</evidence>
<evidence type="ECO:0000256" key="10">
    <source>
        <dbReference type="SAM" id="Coils"/>
    </source>
</evidence>
<feature type="compositionally biased region" description="Basic and acidic residues" evidence="11">
    <location>
        <begin position="169"/>
        <end position="185"/>
    </location>
</feature>
<keyword evidence="3 9" id="KW-0812">Transmembrane</keyword>
<feature type="compositionally biased region" description="Acidic residues" evidence="11">
    <location>
        <begin position="194"/>
        <end position="204"/>
    </location>
</feature>
<evidence type="ECO:0000256" key="1">
    <source>
        <dbReference type="ARBA" id="ARBA00008619"/>
    </source>
</evidence>
<feature type="region of interest" description="Disordered" evidence="11">
    <location>
        <begin position="1453"/>
        <end position="1476"/>
    </location>
</feature>
<sequence>EALEVYVTEEEEDEGDESCHSSSSDTLTCSIPEDLEEPLNLPDERREDMEEQSAAYQAENGSDEPGITDLRVKFGLDDSFGPSSPKLDLNACQTFHFEKVEDDEHVTGSSEQKMADVDPQTNPCLMEAAVGETRLIPSRPVTPFCSKKASDEPREEEDKRLSSSSADLSHPEVLNKQKEQNEHTRPYSVSLSSPDDDDDDDDDVENQHWAHICSHVGKKVSALRKVLEDQQNMICTQDGGKKKTVPGKESMSAASVSSVLQQIKVTNAKLRQTLHESLWAQLEPLAELVGEVEAQIKPAFRMGESDAHSCLASLDDFIQTVQLLLTSSHNRLLERSGLQSQHQTLPSCQPRLLDPFDTGLCETFPNLKGPLSFQCEPGGKEELQHASQCLLQGISRLLKRSEESLTEKRTSLIPSHSKLQADLCRHKKLLQVLGSQLSFLQYLFQHEPNALSSKQDEWAHLEVRAKALQQQVLGEKVASQKRLRDWTHWEQLCGQLGSVLDESEAFFSAGGPEGDDEVETVERRLHACKRTLIRLEESRSVLGSFLDHRLVLQAEPWFGASVVQEGGALELRWRGAYRQTEQEILRLRNIQESRARFLAAVASVGERLLGAGEHLKTSSDLSQESLQRRLLELLDVSVELAAVSMETGRLVHLRVAQCPKLRSQVSQLEASCSQLTSDLSKMLEQLLQRLVNEQPPLKLLSELENWLKETETRLSREKKRVLTAKNAAEMVEILQQCQALRTAVDNCQQLLDFMSQPGSKMAGADVPARRLERTTFAENLGGARQRWLLLQRDLDCQIHELEHIHHTCAEREKHLQKRQDWTEQQKKRMSQWNRPGSQTLAGCALLEWEAEVARIQQVSADLQDLGEGRRRVSYGKEEKLLWDEIFSGQVDSVRRACVDLHQQMEDLRAHLEQSVEKWSCFRRALGEVTLLTTRVRCALQQQRTPLFSLQQAEGNSDRLQVKAEEDGEQLWTDVDKSCRMLMETLHDASAQLIRDKVEEQRNGWNKILTEIKEEHKNTKDIFSLWLEYSNLSERFSLRLQHLRNEWEELSGSSPGHDAETTVCSFKRLQDAADELQSDAGDVLAASKALLRRLEPLPANLIKSEARLLSRDVLLLNQEISEKRRNLEEDLERERRFKAQLEALEEQMQNSLFKLRGGACDADSLEVLLDLSDMTPSLVDVKEMSGDITLNNEEMERVQSLSRLVLQDELQSGYDFEEKCEKVKMIQEHLQRESLCRKDLSHSNLKELLAVHQKVQVEVMKGHQLLQNLVCDALNLMEKQTEDKRSELTVRVARLKRSWTNSVALAAHNWTSTKEHLQQWRIYQRGLKSLKKLFREVDSLLPPSGPDLYTVQQLQNLNVYELIEESVGLHSSVFARTVEAGKHLCEIVTESESRTQLQSELQDLQKVWERTTLLQRKNKDLLNITLQTWSESQEATSSISSGLEEVDNLLAERPAGSEEEAHIQPFNLDSRGKPKREEAEVSLQRLAGGLRELATMKTDLSQYVVASDSALLEQQLEMLHAQWEELCTKVRTKLKVFTNSLRWVSLRRQEIADRLNAWTIFNDKNKEFCDWLTQMENKVCHSADLSIEEMVEKLKKDCMEEINLFSENKSHLKQLGEQLLFASDQAKQTQVRGSLQEVNQRWNNLFQHIEARVRKLKETLVTVQQLDKNMSNLRSWLSRIEAELSRPITYSVCHESEIQKRLAEHQDLQRDMEQHTEGVASVLSLCDVLLQDQDAAGGSEAESDSLQETSRSLDQRWRTICALALDRRLRIEETWTLWCKFLNDFSRFDDWLKMAERTAANPNSADVLYSAAKEELKKFEGFQRQVHERLTQLEFINNQYRRLARENRTDRASQLKAMVREGNQRWDGLHRRVAAILRRLKYFTSQREDFEGTRESMLVWLTELDLQLTNVEHFSESDVHQKIQQLNSFQREISLNSERIDGLIVFGEALIQKSSAQDAALIEDELEELHSYCQEVFSRLVRFHQRLSQPPMIKEEPDLSDPSDLSDLTVSLESSLELIGRPWLGRSQASLPATPTHLLSSPLDRSGRETPVSVDSLPLEWDHTGDVGGSSSHEEEEEEEEQEDEGAYFSALSVSSLSLAVRDCSWRTPEATEAEPDPEGHAGPTPALTSTPLKQQGYLRLMSQCSGSIENIKRVSLILDDEEQPEEFGLTGLNASDKQSGVIERWELLRAQSRCSQQSGSLDPQQMTFDLDDITSWLETVIPELERLSQSEPAGSIEDMEARAKELKEMEKVFCHYKAIMLSVNLQAKEDPERQEKVARANRDWSRACTGLQHWDHSLRRKLLRCQEFHETLHSLLLWLAQAESRCCSVDIKHPETSARALKQQEDALTELQADLRSRQAHQASLQALWSQLQPEDAAEDCDEAQEKLHVTGTKLKQLRRKVEDDLRVLQQRLLVQDPGCAEANTKPASSTQRRESSPPRSFFSRLLRAAFPLQLLLLLLLLLPCLIPLSDSEPGCTLTNNFAWSFYPMLHYTNGPPPT</sequence>
<evidence type="ECO:0000313" key="14">
    <source>
        <dbReference type="Proteomes" id="UP000250572"/>
    </source>
</evidence>
<keyword evidence="5" id="KW-1133">Transmembrane helix</keyword>
<feature type="region of interest" description="Disordered" evidence="11">
    <location>
        <begin position="102"/>
        <end position="121"/>
    </location>
</feature>
<feature type="domain" description="KASH" evidence="12">
    <location>
        <begin position="2440"/>
        <end position="2499"/>
    </location>
</feature>
<evidence type="ECO:0000256" key="11">
    <source>
        <dbReference type="SAM" id="MobiDB-lite"/>
    </source>
</evidence>
<dbReference type="PANTHER" id="PTHR14514">
    <property type="entry name" value="PKA ANCHORING PROTEIN"/>
    <property type="match status" value="1"/>
</dbReference>
<reference evidence="13 14" key="1">
    <citation type="journal article" date="2018" name="G3 (Bethesda)">
        <title>A High-Quality Reference Genome for the Invasive Mosquitofish Gambusia affinis Using a Chicago Library.</title>
        <authorList>
            <person name="Hoffberg S.L."/>
            <person name="Troendle N.J."/>
            <person name="Glenn T.C."/>
            <person name="Mahmud O."/>
            <person name="Louha S."/>
            <person name="Chalopin D."/>
            <person name="Bennetzen J.L."/>
            <person name="Mauricio R."/>
        </authorList>
    </citation>
    <scope>NUCLEOTIDE SEQUENCE [LARGE SCALE GENOMIC DNA]</scope>
    <source>
        <strain evidence="13">NE01/NJP1002.9</strain>
        <tissue evidence="13">Muscle</tissue>
    </source>
</reference>
<feature type="region of interest" description="Disordered" evidence="11">
    <location>
        <begin position="2108"/>
        <end position="2132"/>
    </location>
</feature>
<feature type="topological domain" description="Perinuclear space" evidence="9">
    <location>
        <begin position="2470"/>
        <end position="2499"/>
    </location>
</feature>
<keyword evidence="2" id="KW-0597">Phosphoprotein</keyword>
<keyword evidence="10" id="KW-0175">Coiled coil</keyword>
<dbReference type="InterPro" id="IPR056887">
    <property type="entry name" value="SYNE1/2_dom"/>
</dbReference>
<feature type="compositionally biased region" description="Low complexity" evidence="11">
    <location>
        <begin position="20"/>
        <end position="32"/>
    </location>
</feature>
<dbReference type="PANTHER" id="PTHR14514:SF4">
    <property type="entry name" value="NESPRIN-2"/>
    <property type="match status" value="1"/>
</dbReference>
<feature type="region of interest" description="Disordered" evidence="11">
    <location>
        <begin position="138"/>
        <end position="204"/>
    </location>
</feature>
<dbReference type="SUPFAM" id="SSF46966">
    <property type="entry name" value="Spectrin repeat"/>
    <property type="match status" value="7"/>
</dbReference>
<dbReference type="InterPro" id="IPR002017">
    <property type="entry name" value="Spectrin_repeat"/>
</dbReference>
<comment type="caution">
    <text evidence="13">The sequence shown here is derived from an EMBL/GenBank/DDBJ whole genome shotgun (WGS) entry which is preliminary data.</text>
</comment>
<evidence type="ECO:0000259" key="12">
    <source>
        <dbReference type="PROSITE" id="PS51049"/>
    </source>
</evidence>
<dbReference type="GO" id="GO:0005640">
    <property type="term" value="C:nuclear outer membrane"/>
    <property type="evidence" value="ECO:0007669"/>
    <property type="project" value="UniProtKB-SubCell"/>
</dbReference>
<keyword evidence="7" id="KW-0539">Nucleus</keyword>
<dbReference type="EMBL" id="NHOQ01001000">
    <property type="protein sequence ID" value="PWA27932.1"/>
    <property type="molecule type" value="Genomic_DNA"/>
</dbReference>
<feature type="region of interest" description="Disordered" evidence="11">
    <location>
        <begin position="2029"/>
        <end position="2086"/>
    </location>
</feature>
<feature type="coiled-coil region" evidence="10">
    <location>
        <begin position="2341"/>
        <end position="2401"/>
    </location>
</feature>
<proteinExistence type="inferred from homology"/>
<dbReference type="SMART" id="SM01249">
    <property type="entry name" value="KASH"/>
    <property type="match status" value="1"/>
</dbReference>
<organism evidence="13 14">
    <name type="scientific">Gambusia affinis</name>
    <name type="common">Western mosquitofish</name>
    <name type="synonym">Heterandria affinis</name>
    <dbReference type="NCBI Taxonomy" id="33528"/>
    <lineage>
        <taxon>Eukaryota</taxon>
        <taxon>Metazoa</taxon>
        <taxon>Chordata</taxon>
        <taxon>Craniata</taxon>
        <taxon>Vertebrata</taxon>
        <taxon>Euteleostomi</taxon>
        <taxon>Actinopterygii</taxon>
        <taxon>Neopterygii</taxon>
        <taxon>Teleostei</taxon>
        <taxon>Neoteleostei</taxon>
        <taxon>Acanthomorphata</taxon>
        <taxon>Ovalentaria</taxon>
        <taxon>Atherinomorphae</taxon>
        <taxon>Cyprinodontiformes</taxon>
        <taxon>Poeciliidae</taxon>
        <taxon>Poeciliinae</taxon>
        <taxon>Gambusia</taxon>
    </lineage>
</organism>
<feature type="coiled-coil region" evidence="10">
    <location>
        <begin position="665"/>
        <end position="727"/>
    </location>
</feature>
<dbReference type="Proteomes" id="UP000250572">
    <property type="component" value="Unassembled WGS sequence"/>
</dbReference>
<keyword evidence="4" id="KW-0677">Repeat</keyword>
<keyword evidence="6 9" id="KW-0472">Membrane</keyword>
<evidence type="ECO:0000256" key="3">
    <source>
        <dbReference type="ARBA" id="ARBA00022692"/>
    </source>
</evidence>
<evidence type="ECO:0000256" key="8">
    <source>
        <dbReference type="ARBA" id="ARBA00046312"/>
    </source>
</evidence>
<gene>
    <name evidence="13" type="ORF">CCH79_00000555</name>
</gene>
<name>A0A315W7X6_GAMAF</name>
<feature type="compositionally biased region" description="Basic and acidic residues" evidence="11">
    <location>
        <begin position="148"/>
        <end position="161"/>
    </location>
</feature>
<evidence type="ECO:0000256" key="5">
    <source>
        <dbReference type="ARBA" id="ARBA00022989"/>
    </source>
</evidence>
<dbReference type="SMART" id="SM00150">
    <property type="entry name" value="SPEC"/>
    <property type="match status" value="5"/>
</dbReference>
<feature type="compositionally biased region" description="Acidic residues" evidence="11">
    <location>
        <begin position="1"/>
        <end position="16"/>
    </location>
</feature>
<dbReference type="Pfam" id="PF10541">
    <property type="entry name" value="KASH"/>
    <property type="match status" value="1"/>
</dbReference>
<dbReference type="Pfam" id="PF00435">
    <property type="entry name" value="Spectrin"/>
    <property type="match status" value="3"/>
</dbReference>
<feature type="region of interest" description="Disordered" evidence="11">
    <location>
        <begin position="1"/>
        <end position="70"/>
    </location>
</feature>
<feature type="coiled-coil region" evidence="10">
    <location>
        <begin position="1116"/>
        <end position="1146"/>
    </location>
</feature>
<evidence type="ECO:0000256" key="7">
    <source>
        <dbReference type="ARBA" id="ARBA00023242"/>
    </source>
</evidence>
<evidence type="ECO:0000256" key="2">
    <source>
        <dbReference type="ARBA" id="ARBA00022553"/>
    </source>
</evidence>
<comment type="subcellular location">
    <subcellularLocation>
        <location evidence="8">Nucleus outer membrane</location>
        <topology evidence="8">Single-pass type IV membrane protein</topology>
    </subcellularLocation>
</comment>
<dbReference type="InterPro" id="IPR018159">
    <property type="entry name" value="Spectrin/alpha-actinin"/>
</dbReference>
<evidence type="ECO:0000313" key="13">
    <source>
        <dbReference type="EMBL" id="PWA27932.1"/>
    </source>
</evidence>
<dbReference type="Pfam" id="PF25035">
    <property type="entry name" value="SYNE1"/>
    <property type="match status" value="1"/>
</dbReference>